<feature type="site" description="Important for substrate specificity" evidence="9">
    <location>
        <position position="18"/>
    </location>
</feature>
<dbReference type="Pfam" id="PF02545">
    <property type="entry name" value="Maf"/>
    <property type="match status" value="1"/>
</dbReference>
<evidence type="ECO:0000256" key="2">
    <source>
        <dbReference type="ARBA" id="ARBA00004496"/>
    </source>
</evidence>
<gene>
    <name evidence="10" type="ORF">GGR06_000705</name>
</gene>
<comment type="catalytic activity">
    <reaction evidence="9">
        <text>dTTP + H2O = dTMP + diphosphate + H(+)</text>
        <dbReference type="Rhea" id="RHEA:28534"/>
        <dbReference type="ChEBI" id="CHEBI:15377"/>
        <dbReference type="ChEBI" id="CHEBI:15378"/>
        <dbReference type="ChEBI" id="CHEBI:33019"/>
        <dbReference type="ChEBI" id="CHEBI:37568"/>
        <dbReference type="ChEBI" id="CHEBI:63528"/>
        <dbReference type="EC" id="3.6.1.9"/>
    </reaction>
</comment>
<dbReference type="Proteomes" id="UP000560658">
    <property type="component" value="Unassembled WGS sequence"/>
</dbReference>
<evidence type="ECO:0000256" key="5">
    <source>
        <dbReference type="ARBA" id="ARBA00023080"/>
    </source>
</evidence>
<comment type="catalytic activity">
    <reaction evidence="9">
        <text>UTP + H2O = UMP + diphosphate + H(+)</text>
        <dbReference type="Rhea" id="RHEA:29395"/>
        <dbReference type="ChEBI" id="CHEBI:15377"/>
        <dbReference type="ChEBI" id="CHEBI:15378"/>
        <dbReference type="ChEBI" id="CHEBI:33019"/>
        <dbReference type="ChEBI" id="CHEBI:46398"/>
        <dbReference type="ChEBI" id="CHEBI:57865"/>
        <dbReference type="EC" id="3.6.1.9"/>
    </reaction>
</comment>
<evidence type="ECO:0000256" key="3">
    <source>
        <dbReference type="ARBA" id="ARBA00022490"/>
    </source>
</evidence>
<dbReference type="EMBL" id="JACIER010000002">
    <property type="protein sequence ID" value="MBB4042940.1"/>
    <property type="molecule type" value="Genomic_DNA"/>
</dbReference>
<dbReference type="EC" id="3.6.1.9" evidence="9"/>
<evidence type="ECO:0000313" key="11">
    <source>
        <dbReference type="Proteomes" id="UP000560658"/>
    </source>
</evidence>
<accession>A0A840CSR0</accession>
<organism evidence="10 11">
    <name type="scientific">Bacteroides reticulotermitis</name>
    <dbReference type="NCBI Taxonomy" id="1133319"/>
    <lineage>
        <taxon>Bacteria</taxon>
        <taxon>Pseudomonadati</taxon>
        <taxon>Bacteroidota</taxon>
        <taxon>Bacteroidia</taxon>
        <taxon>Bacteroidales</taxon>
        <taxon>Bacteroidaceae</taxon>
        <taxon>Bacteroides</taxon>
    </lineage>
</organism>
<dbReference type="PANTHER" id="PTHR43213:SF5">
    <property type="entry name" value="BIFUNCTIONAL DTTP_UTP PYROPHOSPHATASE_METHYLTRANSFERASE PROTEIN-RELATED"/>
    <property type="match status" value="1"/>
</dbReference>
<comment type="catalytic activity">
    <reaction evidence="6">
        <text>N(7)-methyl-GTP + H2O = N(7)-methyl-GMP + diphosphate + H(+)</text>
        <dbReference type="Rhea" id="RHEA:58744"/>
        <dbReference type="ChEBI" id="CHEBI:15377"/>
        <dbReference type="ChEBI" id="CHEBI:15378"/>
        <dbReference type="ChEBI" id="CHEBI:33019"/>
        <dbReference type="ChEBI" id="CHEBI:58285"/>
        <dbReference type="ChEBI" id="CHEBI:87133"/>
    </reaction>
</comment>
<dbReference type="GO" id="GO:0009117">
    <property type="term" value="P:nucleotide metabolic process"/>
    <property type="evidence" value="ECO:0007669"/>
    <property type="project" value="UniProtKB-KW"/>
</dbReference>
<feature type="site" description="Important for substrate specificity" evidence="9">
    <location>
        <position position="78"/>
    </location>
</feature>
<feature type="site" description="Important for substrate specificity" evidence="9">
    <location>
        <position position="160"/>
    </location>
</feature>
<dbReference type="HAMAP" id="MF_00528">
    <property type="entry name" value="Maf"/>
    <property type="match status" value="1"/>
</dbReference>
<dbReference type="Gene3D" id="3.90.950.10">
    <property type="match status" value="1"/>
</dbReference>
<feature type="active site" description="Proton acceptor" evidence="9">
    <location>
        <position position="77"/>
    </location>
</feature>
<dbReference type="AlphaFoldDB" id="A0A840CSR0"/>
<comment type="caution">
    <text evidence="9">Lacks conserved residue(s) required for the propagation of feature annotation.</text>
</comment>
<evidence type="ECO:0000256" key="9">
    <source>
        <dbReference type="HAMAP-Rule" id="MF_00528"/>
    </source>
</evidence>
<protein>
    <recommendedName>
        <fullName evidence="9">dTTP/UTP pyrophosphatase</fullName>
        <shortName evidence="9">dTTPase/UTPase</shortName>
        <ecNumber evidence="9">3.6.1.9</ecNumber>
    </recommendedName>
    <alternativeName>
        <fullName evidence="9">Nucleoside triphosphate pyrophosphatase</fullName>
    </alternativeName>
    <alternativeName>
        <fullName evidence="9">Nucleotide pyrophosphatase</fullName>
        <shortName evidence="9">Nucleotide PPase</shortName>
    </alternativeName>
</protein>
<evidence type="ECO:0000256" key="4">
    <source>
        <dbReference type="ARBA" id="ARBA00022801"/>
    </source>
</evidence>
<proteinExistence type="inferred from homology"/>
<dbReference type="CDD" id="cd00555">
    <property type="entry name" value="Maf"/>
    <property type="match status" value="1"/>
</dbReference>
<evidence type="ECO:0000256" key="6">
    <source>
        <dbReference type="ARBA" id="ARBA00050213"/>
    </source>
</evidence>
<keyword evidence="4 9" id="KW-0378">Hydrolase</keyword>
<dbReference type="PIRSF" id="PIRSF006305">
    <property type="entry name" value="Maf"/>
    <property type="match status" value="1"/>
</dbReference>
<comment type="caution">
    <text evidence="10">The sequence shown here is derived from an EMBL/GenBank/DDBJ whole genome shotgun (WGS) entry which is preliminary data.</text>
</comment>
<dbReference type="GO" id="GO:0047429">
    <property type="term" value="F:nucleoside triphosphate diphosphatase activity"/>
    <property type="evidence" value="ECO:0007669"/>
    <property type="project" value="UniProtKB-EC"/>
</dbReference>
<comment type="subcellular location">
    <subcellularLocation>
        <location evidence="2 9">Cytoplasm</location>
    </subcellularLocation>
</comment>
<evidence type="ECO:0000256" key="8">
    <source>
        <dbReference type="ARBA" id="ARBA00060749"/>
    </source>
</evidence>
<comment type="function">
    <text evidence="7">Nucleoside triphosphate pyrophosphatase that hydrolyzes 7-methyl-GTP (m(7)GTP). May have a dual role in cell division arrest and in preventing the incorporation of modified nucleotides into cellular nucleic acids.</text>
</comment>
<dbReference type="NCBIfam" id="TIGR00172">
    <property type="entry name" value="maf"/>
    <property type="match status" value="1"/>
</dbReference>
<comment type="cofactor">
    <cofactor evidence="1 9">
        <name>a divalent metal cation</name>
        <dbReference type="ChEBI" id="CHEBI:60240"/>
    </cofactor>
</comment>
<name>A0A840CSR0_9BACE</name>
<dbReference type="RefSeq" id="WP_044161116.1">
    <property type="nucleotide sequence ID" value="NZ_JACIER010000002.1"/>
</dbReference>
<evidence type="ECO:0000256" key="1">
    <source>
        <dbReference type="ARBA" id="ARBA00001968"/>
    </source>
</evidence>
<comment type="similarity">
    <text evidence="8">Belongs to the Maf family. YceF subfamily.</text>
</comment>
<comment type="function">
    <text evidence="9">Nucleoside triphosphate pyrophosphatase that hydrolyzes dTTP and UTP. May have a dual role in cell division arrest and in preventing the incorporation of modified nucleotides into cellular nucleic acids.</text>
</comment>
<evidence type="ECO:0000313" key="10">
    <source>
        <dbReference type="EMBL" id="MBB4042940.1"/>
    </source>
</evidence>
<sequence>MLNNLKKFKIILASNSPRRKELMSGLGIDYIIRTLPDVDETYPDTLVGAEIPEFIAREKADAYRQIMEPGELLITADTIVWLDGTVLGKPKDRQEAIEMLQQLSGKLHQVFTGVCLTTTEWQKSFTATSDVLFAELTDDEIEYYVDRYKPMDKAGAYGVQEWIGYVGVNSISGSFYNIMGLPIQRLYTELKRL</sequence>
<reference evidence="10" key="1">
    <citation type="submission" date="2020-08" db="EMBL/GenBank/DDBJ databases">
        <title>Genomic Encyclopedia of Type Strains, Phase IV (KMG-IV): sequencing the most valuable type-strain genomes for metagenomic binning, comparative biology and taxonomic classification.</title>
        <authorList>
            <person name="Goeker M."/>
        </authorList>
    </citation>
    <scope>NUCLEOTIDE SEQUENCE [LARGE SCALE GENOMIC DNA]</scope>
    <source>
        <strain evidence="10">DSM 105720</strain>
    </source>
</reference>
<dbReference type="InterPro" id="IPR003697">
    <property type="entry name" value="Maf-like"/>
</dbReference>
<dbReference type="FunFam" id="3.90.950.10:FF:000005">
    <property type="entry name" value="7-methyl-GTP pyrophosphatase"/>
    <property type="match status" value="1"/>
</dbReference>
<keyword evidence="3 9" id="KW-0963">Cytoplasm</keyword>
<dbReference type="InterPro" id="IPR029001">
    <property type="entry name" value="ITPase-like_fam"/>
</dbReference>
<evidence type="ECO:0000256" key="7">
    <source>
        <dbReference type="ARBA" id="ARBA00053369"/>
    </source>
</evidence>
<dbReference type="PANTHER" id="PTHR43213">
    <property type="entry name" value="BIFUNCTIONAL DTTP/UTP PYROPHOSPHATASE/METHYLTRANSFERASE PROTEIN-RELATED"/>
    <property type="match status" value="1"/>
</dbReference>
<keyword evidence="11" id="KW-1185">Reference proteome</keyword>
<dbReference type="SUPFAM" id="SSF52972">
    <property type="entry name" value="ITPase-like"/>
    <property type="match status" value="1"/>
</dbReference>
<keyword evidence="5 9" id="KW-0546">Nucleotide metabolism</keyword>
<dbReference type="GO" id="GO:0005737">
    <property type="term" value="C:cytoplasm"/>
    <property type="evidence" value="ECO:0007669"/>
    <property type="project" value="UniProtKB-SubCell"/>
</dbReference>
<comment type="similarity">
    <text evidence="9">Belongs to the Maf family. YhdE subfamily.</text>
</comment>